<dbReference type="PROSITE" id="PS00717">
    <property type="entry name" value="SIGMA54_1"/>
    <property type="match status" value="1"/>
</dbReference>
<dbReference type="EMBL" id="MWPS01000043">
    <property type="protein sequence ID" value="OPG15078.1"/>
    <property type="molecule type" value="Genomic_DNA"/>
</dbReference>
<evidence type="ECO:0000256" key="4">
    <source>
        <dbReference type="ARBA" id="ARBA00022695"/>
    </source>
</evidence>
<keyword evidence="6" id="KW-0731">Sigma factor</keyword>
<protein>
    <submittedName>
        <fullName evidence="11">RNA polymerase sigma-54 factor</fullName>
    </submittedName>
</protein>
<evidence type="ECO:0000313" key="11">
    <source>
        <dbReference type="EMBL" id="OPG15078.1"/>
    </source>
</evidence>
<dbReference type="PROSITE" id="PS00718">
    <property type="entry name" value="SIGMA54_2"/>
    <property type="match status" value="1"/>
</dbReference>
<dbReference type="AlphaFoldDB" id="A0A1V4ER08"/>
<evidence type="ECO:0000256" key="2">
    <source>
        <dbReference type="ARBA" id="ARBA00022478"/>
    </source>
</evidence>
<dbReference type="Gene3D" id="1.10.10.60">
    <property type="entry name" value="Homeodomain-like"/>
    <property type="match status" value="1"/>
</dbReference>
<evidence type="ECO:0000256" key="5">
    <source>
        <dbReference type="ARBA" id="ARBA00023015"/>
    </source>
</evidence>
<keyword evidence="7" id="KW-0238">DNA-binding</keyword>
<keyword evidence="2" id="KW-0240">DNA-directed RNA polymerase</keyword>
<proteinExistence type="inferred from homology"/>
<gene>
    <name evidence="11" type="ORF">B2M26_13050</name>
</gene>
<dbReference type="GO" id="GO:0000428">
    <property type="term" value="C:DNA-directed RNA polymerase complex"/>
    <property type="evidence" value="ECO:0007669"/>
    <property type="project" value="UniProtKB-KW"/>
</dbReference>
<comment type="caution">
    <text evidence="11">The sequence shown here is derived from an EMBL/GenBank/DDBJ whole genome shotgun (WGS) entry which is preliminary data.</text>
</comment>
<keyword evidence="12" id="KW-1185">Reference proteome</keyword>
<keyword evidence="3" id="KW-0808">Transferase</keyword>
<dbReference type="Proteomes" id="UP000190229">
    <property type="component" value="Unassembled WGS sequence"/>
</dbReference>
<evidence type="ECO:0000256" key="6">
    <source>
        <dbReference type="ARBA" id="ARBA00023082"/>
    </source>
</evidence>
<keyword evidence="4" id="KW-0548">Nucleotidyltransferase</keyword>
<dbReference type="GO" id="GO:0003677">
    <property type="term" value="F:DNA binding"/>
    <property type="evidence" value="ECO:0007669"/>
    <property type="project" value="UniProtKB-KW"/>
</dbReference>
<evidence type="ECO:0000259" key="10">
    <source>
        <dbReference type="Pfam" id="PF04963"/>
    </source>
</evidence>
<dbReference type="Pfam" id="PF04552">
    <property type="entry name" value="Sigma54_DBD"/>
    <property type="match status" value="1"/>
</dbReference>
<comment type="similarity">
    <text evidence="1">Belongs to the sigma-54 factor family.</text>
</comment>
<dbReference type="Gene3D" id="1.10.10.1330">
    <property type="entry name" value="RNA polymerase sigma-54 factor, core-binding domain"/>
    <property type="match status" value="1"/>
</dbReference>
<evidence type="ECO:0000313" key="12">
    <source>
        <dbReference type="Proteomes" id="UP000190229"/>
    </source>
</evidence>
<feature type="domain" description="RNA polymerase sigma factor 54 core-binding" evidence="10">
    <location>
        <begin position="102"/>
        <end position="285"/>
    </location>
</feature>
<feature type="domain" description="RNA polymerase sigma factor 54 DNA-binding" evidence="9">
    <location>
        <begin position="298"/>
        <end position="456"/>
    </location>
</feature>
<dbReference type="Pfam" id="PF00309">
    <property type="entry name" value="Sigma54_AID"/>
    <property type="match status" value="1"/>
</dbReference>
<dbReference type="Pfam" id="PF04963">
    <property type="entry name" value="Sigma54_CBD"/>
    <property type="match status" value="1"/>
</dbReference>
<dbReference type="GO" id="GO:0001216">
    <property type="term" value="F:DNA-binding transcription activator activity"/>
    <property type="evidence" value="ECO:0007669"/>
    <property type="project" value="InterPro"/>
</dbReference>
<dbReference type="PIRSF" id="PIRSF000774">
    <property type="entry name" value="RpoN"/>
    <property type="match status" value="1"/>
</dbReference>
<evidence type="ECO:0000256" key="8">
    <source>
        <dbReference type="ARBA" id="ARBA00023163"/>
    </source>
</evidence>
<keyword evidence="8" id="KW-0804">Transcription</keyword>
<evidence type="ECO:0000256" key="1">
    <source>
        <dbReference type="ARBA" id="ARBA00008798"/>
    </source>
</evidence>
<dbReference type="GO" id="GO:0016987">
    <property type="term" value="F:sigma factor activity"/>
    <property type="evidence" value="ECO:0007669"/>
    <property type="project" value="UniProtKB-KW"/>
</dbReference>
<dbReference type="PROSITE" id="PS50044">
    <property type="entry name" value="SIGMA54_3"/>
    <property type="match status" value="1"/>
</dbReference>
<dbReference type="PANTHER" id="PTHR32248">
    <property type="entry name" value="RNA POLYMERASE SIGMA-54 FACTOR"/>
    <property type="match status" value="1"/>
</dbReference>
<evidence type="ECO:0000256" key="3">
    <source>
        <dbReference type="ARBA" id="ARBA00022679"/>
    </source>
</evidence>
<dbReference type="PANTHER" id="PTHR32248:SF4">
    <property type="entry name" value="RNA POLYMERASE SIGMA-54 FACTOR"/>
    <property type="match status" value="1"/>
</dbReference>
<reference evidence="11 12" key="1">
    <citation type="submission" date="2017-02" db="EMBL/GenBank/DDBJ databases">
        <title>Draft genome of Acidibacillus ferrooxidans Huett2.</title>
        <authorList>
            <person name="Schopf S."/>
        </authorList>
    </citation>
    <scope>NUCLEOTIDE SEQUENCE [LARGE SCALE GENOMIC DNA]</scope>
    <source>
        <strain evidence="11 12">Huett2</strain>
    </source>
</reference>
<dbReference type="InterPro" id="IPR007046">
    <property type="entry name" value="RNA_pol_sigma_54_core-bd"/>
</dbReference>
<sequence>MRLGGRLMRQHVELVLAQQQRLAMTHTMQQAVAILQMGTIELWNFTETALLENPLLERAQDDLRAQFEQSLATTKREWRERQRLRGLGQREDAASLMKDERVTSLSGALREQVGFLAIHERTARILRGLIDCLDERGYLELTTAELASAFHVSELEIDSARSILQGFEPRGVGARDLNECLTLQLLDRAPSDVRSLAIEIVNEHLVALAEPGYARHLARQLRTTSERVEEAVALIRATDPRPGLRYTQNETEYIVPDVSVIQVGAHYVTVVNDWSVPSLRISQLYESCLKRGSREDQAYLQRQWVEAKTLIRSIDARQRTLQRVCDLMVEYQEDFFHQGPSGLRPLTMKAVADALHLHVSTVSRTVAGKYVQTPQGTVELRRFFVNGLPSAQGEDISSTQLQGMIRRMIEQERGAHPLSDREIAERLFAMGNRVSRRTVAKYREEMGFKASSRRKR</sequence>
<accession>A0A1V4ER08</accession>
<evidence type="ECO:0000259" key="9">
    <source>
        <dbReference type="Pfam" id="PF04552"/>
    </source>
</evidence>
<dbReference type="PRINTS" id="PR00045">
    <property type="entry name" value="SIGMA54FCT"/>
</dbReference>
<dbReference type="NCBIfam" id="TIGR02395">
    <property type="entry name" value="rpoN_sigma"/>
    <property type="match status" value="1"/>
</dbReference>
<name>A0A1V4ER08_9BACL</name>
<dbReference type="InterPro" id="IPR007634">
    <property type="entry name" value="RNA_pol_sigma_54_DNA-bd"/>
</dbReference>
<evidence type="ECO:0000256" key="7">
    <source>
        <dbReference type="ARBA" id="ARBA00023125"/>
    </source>
</evidence>
<dbReference type="InterPro" id="IPR000394">
    <property type="entry name" value="RNA_pol_sigma_54"/>
</dbReference>
<dbReference type="GO" id="GO:0016779">
    <property type="term" value="F:nucleotidyltransferase activity"/>
    <property type="evidence" value="ECO:0007669"/>
    <property type="project" value="UniProtKB-KW"/>
</dbReference>
<dbReference type="InterPro" id="IPR038709">
    <property type="entry name" value="RpoN_core-bd_sf"/>
</dbReference>
<dbReference type="GO" id="GO:0006352">
    <property type="term" value="P:DNA-templated transcription initiation"/>
    <property type="evidence" value="ECO:0007669"/>
    <property type="project" value="InterPro"/>
</dbReference>
<organism evidence="11 12">
    <name type="scientific">Ferroacidibacillus organovorans</name>
    <dbReference type="NCBI Taxonomy" id="1765683"/>
    <lineage>
        <taxon>Bacteria</taxon>
        <taxon>Bacillati</taxon>
        <taxon>Bacillota</taxon>
        <taxon>Bacilli</taxon>
        <taxon>Bacillales</taxon>
        <taxon>Alicyclobacillaceae</taxon>
        <taxon>Ferroacidibacillus</taxon>
    </lineage>
</organism>
<keyword evidence="5" id="KW-0805">Transcription regulation</keyword>